<evidence type="ECO:0000256" key="11">
    <source>
        <dbReference type="HAMAP-Rule" id="MF_00700"/>
    </source>
</evidence>
<feature type="active site" evidence="11">
    <location>
        <position position="93"/>
    </location>
</feature>
<reference evidence="14 15" key="1">
    <citation type="submission" date="2018-12" db="EMBL/GenBank/DDBJ databases">
        <title>The complete genome of the methanogenic archaea of the candidate phylum Verstraetearchaeota, obtained from the metagenome of underground thermal water.</title>
        <authorList>
            <person name="Kadnikov V.V."/>
            <person name="Mardanov A.V."/>
            <person name="Beletsky A.V."/>
            <person name="Karnachuk O.V."/>
            <person name="Ravin N.V."/>
        </authorList>
    </citation>
    <scope>NUCLEOTIDE SEQUENCE [LARGE SCALE GENOMIC DNA]</scope>
    <source>
        <strain evidence="14">Ch88</strain>
    </source>
</reference>
<dbReference type="InterPro" id="IPR014052">
    <property type="entry name" value="DNA_primase_ssu_euk/arc"/>
</dbReference>
<dbReference type="GO" id="GO:0046872">
    <property type="term" value="F:metal ion binding"/>
    <property type="evidence" value="ECO:0007669"/>
    <property type="project" value="UniProtKB-KW"/>
</dbReference>
<evidence type="ECO:0000256" key="5">
    <source>
        <dbReference type="ARBA" id="ARBA00022695"/>
    </source>
</evidence>
<organism evidence="14 15">
    <name type="scientific">Methanosuratincola subterraneus</name>
    <dbReference type="NCBI Taxonomy" id="2593994"/>
    <lineage>
        <taxon>Archaea</taxon>
        <taxon>Thermoproteota</taxon>
        <taxon>Methanosuratincolia</taxon>
        <taxon>Candidatus Methanomethylicales</taxon>
        <taxon>Candidatus Methanomethylicaceae</taxon>
        <taxon>Candidatus Methanosuratincola (ex Vanwonterghem et al. 2016)</taxon>
    </lineage>
</organism>
<evidence type="ECO:0000256" key="2">
    <source>
        <dbReference type="ARBA" id="ARBA00022478"/>
    </source>
</evidence>
<keyword evidence="9 11" id="KW-0804">Transcription</keyword>
<dbReference type="Pfam" id="PF01896">
    <property type="entry name" value="DNA_primase_S"/>
    <property type="match status" value="1"/>
</dbReference>
<dbReference type="Proteomes" id="UP000288215">
    <property type="component" value="Unassembled WGS sequence"/>
</dbReference>
<comment type="cofactor">
    <cofactor evidence="11">
        <name>Mg(2+)</name>
        <dbReference type="ChEBI" id="CHEBI:18420"/>
    </cofactor>
    <cofactor evidence="11">
        <name>Mn(2+)</name>
        <dbReference type="ChEBI" id="CHEBI:29035"/>
    </cofactor>
</comment>
<keyword evidence="6 11" id="KW-0235">DNA replication</keyword>
<evidence type="ECO:0000256" key="13">
    <source>
        <dbReference type="RuleBase" id="RU004224"/>
    </source>
</evidence>
<keyword evidence="4 11" id="KW-0808">Transferase</keyword>
<dbReference type="EMBL" id="RXGA01000003">
    <property type="protein sequence ID" value="RWX73244.1"/>
    <property type="molecule type" value="Genomic_DNA"/>
</dbReference>
<evidence type="ECO:0000313" key="15">
    <source>
        <dbReference type="Proteomes" id="UP000288215"/>
    </source>
</evidence>
<evidence type="ECO:0000256" key="10">
    <source>
        <dbReference type="ARBA" id="ARBA00023211"/>
    </source>
</evidence>
<dbReference type="GO" id="GO:0006269">
    <property type="term" value="P:DNA replication, synthesis of primer"/>
    <property type="evidence" value="ECO:0007669"/>
    <property type="project" value="UniProtKB-UniRule"/>
</dbReference>
<dbReference type="HAMAP" id="MF_00700">
    <property type="entry name" value="DNA_primase_sml_arc"/>
    <property type="match status" value="1"/>
</dbReference>
<dbReference type="GO" id="GO:0000428">
    <property type="term" value="C:DNA-directed RNA polymerase complex"/>
    <property type="evidence" value="ECO:0007669"/>
    <property type="project" value="UniProtKB-KW"/>
</dbReference>
<evidence type="ECO:0000256" key="3">
    <source>
        <dbReference type="ARBA" id="ARBA00022515"/>
    </source>
</evidence>
<dbReference type="InterPro" id="IPR002755">
    <property type="entry name" value="DNA_primase_S"/>
</dbReference>
<keyword evidence="3 11" id="KW-0639">Primosome</keyword>
<sequence>MHEIVRKEFREYYSGLRAEDLEIPDMPEREFAFLQFGGEVMIRHMKFLDPQSLKGYIVENTPAHIYHSSAYYKAPEATDMNEKGWLGADLIFDVDSDHIRTECKERHDRWRCMECGRDGTGFPPESCPNCGMKKIDTRTWICEDCLEAAKKEVVKIIDEYLLPDFGVSESDFEVFFSGHRGYHIHVRGGTFRMLSGDGRREIADYVRGIGLDIRAHGFREEKSGILVGPDMKDGGWRGRVARAVYEFVNRSSLEDMRKVVAPTVAKSLYENKEKFLRNISSYPPYWGGLKGYTLESLEKIAFASIKGLTCNIDERVTIDSKRLIRCPNSLHGKSGLRTLRVNYSCIDNFDPLKEAVAFRHGSIRIYVKEAPRVRIGDEELGPLKDKTLEVPLALGLYLICRGAAEPR</sequence>
<accession>A0A444L6P9</accession>
<comment type="subunit">
    <text evidence="11">Heterodimer of a small subunit (PriS) and a large subunit (PriL).</text>
</comment>
<comment type="function">
    <text evidence="11">Catalytic subunit of DNA primase, an RNA polymerase that catalyzes the synthesis of short RNA molecules used as primers for DNA polymerase during DNA replication. The small subunit contains the primase catalytic core and has DNA synthesis activity on its own. Binding to the large subunit stabilizes and modulates the activity, increasing the rate of DNA synthesis while decreasing the length of the DNA fragments, and conferring RNA synthesis capability. The DNA polymerase activity may enable DNA primase to also catalyze primer extension after primer synthesis. May also play a role in DNA repair.</text>
</comment>
<keyword evidence="5 11" id="KW-0548">Nucleotidyltransferase</keyword>
<dbReference type="AlphaFoldDB" id="A0A444L6P9"/>
<feature type="active site" evidence="11">
    <location>
        <position position="95"/>
    </location>
</feature>
<keyword evidence="7 11" id="KW-0479">Metal-binding</keyword>
<evidence type="ECO:0000256" key="7">
    <source>
        <dbReference type="ARBA" id="ARBA00022723"/>
    </source>
</evidence>
<name>A0A444L6P9_METS7</name>
<evidence type="ECO:0000256" key="1">
    <source>
        <dbReference type="ARBA" id="ARBA00009762"/>
    </source>
</evidence>
<evidence type="ECO:0000256" key="8">
    <source>
        <dbReference type="ARBA" id="ARBA00022842"/>
    </source>
</evidence>
<dbReference type="Gene3D" id="3.90.920.10">
    <property type="entry name" value="DNA primase, PRIM domain"/>
    <property type="match status" value="1"/>
</dbReference>
<evidence type="ECO:0000256" key="12">
    <source>
        <dbReference type="RuleBase" id="RU003514"/>
    </source>
</evidence>
<comment type="similarity">
    <text evidence="1 11 12">Belongs to the eukaryotic-type primase small subunit family.</text>
</comment>
<dbReference type="SUPFAM" id="SSF56747">
    <property type="entry name" value="Prim-pol domain"/>
    <property type="match status" value="1"/>
</dbReference>
<dbReference type="CDD" id="cd04860">
    <property type="entry name" value="AE_Prim_S"/>
    <property type="match status" value="1"/>
</dbReference>
<feature type="active site" evidence="11">
    <location>
        <position position="313"/>
    </location>
</feature>
<evidence type="ECO:0000256" key="9">
    <source>
        <dbReference type="ARBA" id="ARBA00023163"/>
    </source>
</evidence>
<dbReference type="GO" id="GO:0003899">
    <property type="term" value="F:DNA-directed RNA polymerase activity"/>
    <property type="evidence" value="ECO:0007669"/>
    <property type="project" value="UniProtKB-UniRule"/>
</dbReference>
<proteinExistence type="inferred from homology"/>
<dbReference type="GO" id="GO:1990077">
    <property type="term" value="C:primosome complex"/>
    <property type="evidence" value="ECO:0007669"/>
    <property type="project" value="UniProtKB-KW"/>
</dbReference>
<protein>
    <recommendedName>
        <fullName evidence="11">DNA primase small subunit PriS</fullName>
        <ecNumber evidence="11">2.7.7.-</ecNumber>
    </recommendedName>
</protein>
<keyword evidence="2 11" id="KW-0240">DNA-directed RNA polymerase</keyword>
<dbReference type="InterPro" id="IPR023639">
    <property type="entry name" value="DNA_primase_ssu_PriS"/>
</dbReference>
<keyword evidence="10 11" id="KW-0464">Manganese</keyword>
<dbReference type="EC" id="2.7.7.-" evidence="11"/>
<evidence type="ECO:0000313" key="14">
    <source>
        <dbReference type="EMBL" id="RWX73244.1"/>
    </source>
</evidence>
<dbReference type="PANTHER" id="PTHR10536">
    <property type="entry name" value="DNA PRIMASE SMALL SUBUNIT"/>
    <property type="match status" value="1"/>
</dbReference>
<keyword evidence="8 11" id="KW-0460">Magnesium</keyword>
<comment type="function">
    <text evidence="13">RNA polymerase that catalyzes the synthesis of short RNA molecules used as primers for DNA polymerase during DNA replication.</text>
</comment>
<gene>
    <name evidence="11" type="primary">priS</name>
    <name evidence="14" type="ORF">Metus_1218</name>
</gene>
<comment type="caution">
    <text evidence="14">The sequence shown here is derived from an EMBL/GenBank/DDBJ whole genome shotgun (WGS) entry which is preliminary data.</text>
</comment>
<evidence type="ECO:0000256" key="4">
    <source>
        <dbReference type="ARBA" id="ARBA00022679"/>
    </source>
</evidence>
<evidence type="ECO:0000256" key="6">
    <source>
        <dbReference type="ARBA" id="ARBA00022705"/>
    </source>
</evidence>